<reference evidence="2" key="1">
    <citation type="submission" date="2021-02" db="EMBL/GenBank/DDBJ databases">
        <title>PHA producing bacteria isolated from coastal sediment in Guangdong, Shenzhen.</title>
        <authorList>
            <person name="Zheng W."/>
            <person name="Yu S."/>
            <person name="Huang Y."/>
        </authorList>
    </citation>
    <scope>NUCLEOTIDE SEQUENCE</scope>
    <source>
        <strain evidence="2">TN14-10</strain>
    </source>
</reference>
<organism evidence="2 3">
    <name type="scientific">Parahaliea mediterranea</name>
    <dbReference type="NCBI Taxonomy" id="651086"/>
    <lineage>
        <taxon>Bacteria</taxon>
        <taxon>Pseudomonadati</taxon>
        <taxon>Pseudomonadota</taxon>
        <taxon>Gammaproteobacteria</taxon>
        <taxon>Cellvibrionales</taxon>
        <taxon>Halieaceae</taxon>
        <taxon>Parahaliea</taxon>
    </lineage>
</organism>
<dbReference type="CDD" id="cd07067">
    <property type="entry name" value="HP_PGM_like"/>
    <property type="match status" value="1"/>
</dbReference>
<dbReference type="Proteomes" id="UP000664303">
    <property type="component" value="Unassembled WGS sequence"/>
</dbReference>
<evidence type="ECO:0000313" key="2">
    <source>
        <dbReference type="EMBL" id="MBN7795641.1"/>
    </source>
</evidence>
<evidence type="ECO:0000256" key="1">
    <source>
        <dbReference type="SAM" id="MobiDB-lite"/>
    </source>
</evidence>
<protein>
    <submittedName>
        <fullName evidence="2">Histidine phosphatase family protein</fullName>
    </submittedName>
</protein>
<accession>A0A939DCZ1</accession>
<feature type="compositionally biased region" description="Basic residues" evidence="1">
    <location>
        <begin position="1"/>
        <end position="11"/>
    </location>
</feature>
<feature type="compositionally biased region" description="Basic and acidic residues" evidence="1">
    <location>
        <begin position="12"/>
        <end position="35"/>
    </location>
</feature>
<proteinExistence type="predicted"/>
<dbReference type="EMBL" id="JAFKCZ010000002">
    <property type="protein sequence ID" value="MBN7795641.1"/>
    <property type="molecule type" value="Genomic_DNA"/>
</dbReference>
<comment type="caution">
    <text evidence="2">The sequence shown here is derived from an EMBL/GenBank/DDBJ whole genome shotgun (WGS) entry which is preliminary data.</text>
</comment>
<keyword evidence="3" id="KW-1185">Reference proteome</keyword>
<dbReference type="AlphaFoldDB" id="A0A939DCZ1"/>
<gene>
    <name evidence="2" type="ORF">JYP50_03495</name>
</gene>
<feature type="region of interest" description="Disordered" evidence="1">
    <location>
        <begin position="1"/>
        <end position="35"/>
    </location>
</feature>
<evidence type="ECO:0000313" key="3">
    <source>
        <dbReference type="Proteomes" id="UP000664303"/>
    </source>
</evidence>
<dbReference type="Gene3D" id="3.40.50.1240">
    <property type="entry name" value="Phosphoglycerate mutase-like"/>
    <property type="match status" value="1"/>
</dbReference>
<dbReference type="SUPFAM" id="SSF53254">
    <property type="entry name" value="Phosphoglycerate mutase-like"/>
    <property type="match status" value="1"/>
</dbReference>
<name>A0A939DCZ1_9GAMM</name>
<dbReference type="Pfam" id="PF00300">
    <property type="entry name" value="His_Phos_1"/>
    <property type="match status" value="1"/>
</dbReference>
<dbReference type="InterPro" id="IPR029033">
    <property type="entry name" value="His_PPase_superfam"/>
</dbReference>
<sequence>MKTLHLLRHAKSSWDKPGQPDRERGLNKRGQRDAPRMGEALSHILPPMSVALSPARRAQLTLEGLCRGWPALADCRHYTEEDLYTFDGDDLLDWVRRQDDRHLALFIIGHNPALTDLVNTLVAGDGLANLPTAGYVRIECPGASWAHLGERPARLARRLFPKELPGD</sequence>
<dbReference type="SMART" id="SM00855">
    <property type="entry name" value="PGAM"/>
    <property type="match status" value="1"/>
</dbReference>
<dbReference type="InterPro" id="IPR013078">
    <property type="entry name" value="His_Pase_superF_clade-1"/>
</dbReference>